<name>A0A8S5QCU8_9CAUD</name>
<proteinExistence type="predicted"/>
<organism evidence="1">
    <name type="scientific">Siphoviridae sp. ctvdw32</name>
    <dbReference type="NCBI Taxonomy" id="2825723"/>
    <lineage>
        <taxon>Viruses</taxon>
        <taxon>Duplodnaviria</taxon>
        <taxon>Heunggongvirae</taxon>
        <taxon>Uroviricota</taxon>
        <taxon>Caudoviricetes</taxon>
    </lineage>
</organism>
<reference evidence="1" key="1">
    <citation type="journal article" date="2021" name="Proc. Natl. Acad. Sci. U.S.A.">
        <title>A Catalog of Tens of Thousands of Viruses from Human Metagenomes Reveals Hidden Associations with Chronic Diseases.</title>
        <authorList>
            <person name="Tisza M.J."/>
            <person name="Buck C.B."/>
        </authorList>
    </citation>
    <scope>NUCLEOTIDE SEQUENCE</scope>
    <source>
        <strain evidence="1">Ctvdw32</strain>
    </source>
</reference>
<sequence length="35" mass="4133">MAKWSAPCRYYDKRGGAIAPPLYFNRVEIDPFRKD</sequence>
<evidence type="ECO:0000313" key="1">
    <source>
        <dbReference type="EMBL" id="DAE16364.1"/>
    </source>
</evidence>
<protein>
    <submittedName>
        <fullName evidence="1">Uncharacterized protein</fullName>
    </submittedName>
</protein>
<accession>A0A8S5QCU8</accession>
<dbReference type="EMBL" id="BK015621">
    <property type="protein sequence ID" value="DAE16364.1"/>
    <property type="molecule type" value="Genomic_DNA"/>
</dbReference>